<reference evidence="6" key="1">
    <citation type="submission" date="2023-07" db="EMBL/GenBank/DDBJ databases">
        <authorList>
            <consortium name="AG Swart"/>
            <person name="Singh M."/>
            <person name="Singh A."/>
            <person name="Seah K."/>
            <person name="Emmerich C."/>
        </authorList>
    </citation>
    <scope>NUCLEOTIDE SEQUENCE</scope>
    <source>
        <strain evidence="6">DP1</strain>
    </source>
</reference>
<feature type="repeat" description="WD" evidence="5">
    <location>
        <begin position="30"/>
        <end position="71"/>
    </location>
</feature>
<evidence type="ECO:0000256" key="3">
    <source>
        <dbReference type="ARBA" id="ARBA00022737"/>
    </source>
</evidence>
<keyword evidence="2" id="KW-0507">mRNA processing</keyword>
<dbReference type="GO" id="GO:0003723">
    <property type="term" value="F:RNA binding"/>
    <property type="evidence" value="ECO:0007669"/>
    <property type="project" value="TreeGrafter"/>
</dbReference>
<feature type="repeat" description="WD" evidence="5">
    <location>
        <begin position="201"/>
        <end position="235"/>
    </location>
</feature>
<comment type="caution">
    <text evidence="6">The sequence shown here is derived from an EMBL/GenBank/DDBJ whole genome shotgun (WGS) entry which is preliminary data.</text>
</comment>
<dbReference type="Gene3D" id="2.130.10.10">
    <property type="entry name" value="YVTN repeat-like/Quinoprotein amine dehydrogenase"/>
    <property type="match status" value="1"/>
</dbReference>
<dbReference type="InterPro" id="IPR001680">
    <property type="entry name" value="WD40_rpt"/>
</dbReference>
<dbReference type="PROSITE" id="PS50082">
    <property type="entry name" value="WD_REPEATS_2"/>
    <property type="match status" value="4"/>
</dbReference>
<keyword evidence="4" id="KW-0508">mRNA splicing</keyword>
<feature type="repeat" description="WD" evidence="5">
    <location>
        <begin position="298"/>
        <end position="333"/>
    </location>
</feature>
<name>A0AAD1XJ64_EUPCR</name>
<dbReference type="InterPro" id="IPR020472">
    <property type="entry name" value="WD40_PAC1"/>
</dbReference>
<evidence type="ECO:0000256" key="2">
    <source>
        <dbReference type="ARBA" id="ARBA00022664"/>
    </source>
</evidence>
<evidence type="ECO:0000256" key="5">
    <source>
        <dbReference type="PROSITE-ProRule" id="PRU00221"/>
    </source>
</evidence>
<dbReference type="PROSITE" id="PS00678">
    <property type="entry name" value="WD_REPEATS_1"/>
    <property type="match status" value="2"/>
</dbReference>
<dbReference type="Proteomes" id="UP001295684">
    <property type="component" value="Unassembled WGS sequence"/>
</dbReference>
<dbReference type="AlphaFoldDB" id="A0AAD1XJ64"/>
<evidence type="ECO:0000256" key="4">
    <source>
        <dbReference type="ARBA" id="ARBA00023187"/>
    </source>
</evidence>
<keyword evidence="1 5" id="KW-0853">WD repeat</keyword>
<gene>
    <name evidence="6" type="ORF">ECRASSUSDP1_LOCUS15013</name>
</gene>
<dbReference type="InterPro" id="IPR015943">
    <property type="entry name" value="WD40/YVTN_repeat-like_dom_sf"/>
</dbReference>
<evidence type="ECO:0000313" key="6">
    <source>
        <dbReference type="EMBL" id="CAI2373667.1"/>
    </source>
</evidence>
<dbReference type="PANTHER" id="PTHR44006:SF1">
    <property type="entry name" value="U5 SMALL NUCLEAR RIBONUCLEOPROTEIN 40 KDA PROTEIN"/>
    <property type="match status" value="1"/>
</dbReference>
<dbReference type="InterPro" id="IPR052234">
    <property type="entry name" value="U5_snRNP_Component"/>
</dbReference>
<dbReference type="PROSITE" id="PS50294">
    <property type="entry name" value="WD_REPEATS_REGION"/>
    <property type="match status" value="4"/>
</dbReference>
<dbReference type="Pfam" id="PF00400">
    <property type="entry name" value="WD40"/>
    <property type="match status" value="6"/>
</dbReference>
<dbReference type="InterPro" id="IPR019775">
    <property type="entry name" value="WD40_repeat_CS"/>
</dbReference>
<dbReference type="EMBL" id="CAMPGE010015024">
    <property type="protein sequence ID" value="CAI2373667.1"/>
    <property type="molecule type" value="Genomic_DNA"/>
</dbReference>
<dbReference type="InterPro" id="IPR036322">
    <property type="entry name" value="WD40_repeat_dom_sf"/>
</dbReference>
<protein>
    <submittedName>
        <fullName evidence="6">Uncharacterized protein</fullName>
    </submittedName>
</protein>
<dbReference type="PRINTS" id="PR00320">
    <property type="entry name" value="GPROTEINBRPT"/>
</dbReference>
<sequence length="333" mass="37871">MELVLAQDDANYPYKTSKAERKLFTNTLKCTGHEAEVHCVKFSECGDYMATAGFDKTIMIWEVFSKEFKNVLELKAHKNGILDICWSLDSSKMYTCSADKTVSVWDLTEGKRLKKYKDHEGIVNSVQAGRRGEEIFVTTSDDCTVRLFDERTRKAVEVLTLNYQPTTAIFNDTNEFIYYGGLDNQIKAWNIKTEEKEEFSLLGHTDTITGISLSHDGKYLLSNAMDKTAKKWDISPFVVGGYRCLESYIHETLLFPNNFEKNLFRCSWSHDDTLVSAGSSDEFTYIWDSETAEVVEKLGGHHGSVNETAFHPEQYIIASASSDKTVYVGEFEK</sequence>
<evidence type="ECO:0000313" key="7">
    <source>
        <dbReference type="Proteomes" id="UP001295684"/>
    </source>
</evidence>
<dbReference type="SMART" id="SM00320">
    <property type="entry name" value="WD40"/>
    <property type="match status" value="7"/>
</dbReference>
<dbReference type="GO" id="GO:0006397">
    <property type="term" value="P:mRNA processing"/>
    <property type="evidence" value="ECO:0007669"/>
    <property type="project" value="UniProtKB-KW"/>
</dbReference>
<dbReference type="SUPFAM" id="SSF50978">
    <property type="entry name" value="WD40 repeat-like"/>
    <property type="match status" value="1"/>
</dbReference>
<dbReference type="GO" id="GO:0008380">
    <property type="term" value="P:RNA splicing"/>
    <property type="evidence" value="ECO:0007669"/>
    <property type="project" value="UniProtKB-KW"/>
</dbReference>
<organism evidence="6 7">
    <name type="scientific">Euplotes crassus</name>
    <dbReference type="NCBI Taxonomy" id="5936"/>
    <lineage>
        <taxon>Eukaryota</taxon>
        <taxon>Sar</taxon>
        <taxon>Alveolata</taxon>
        <taxon>Ciliophora</taxon>
        <taxon>Intramacronucleata</taxon>
        <taxon>Spirotrichea</taxon>
        <taxon>Hypotrichia</taxon>
        <taxon>Euplotida</taxon>
        <taxon>Euplotidae</taxon>
        <taxon>Moneuplotes</taxon>
    </lineage>
</organism>
<dbReference type="GO" id="GO:0071013">
    <property type="term" value="C:catalytic step 2 spliceosome"/>
    <property type="evidence" value="ECO:0007669"/>
    <property type="project" value="TreeGrafter"/>
</dbReference>
<keyword evidence="3" id="KW-0677">Repeat</keyword>
<dbReference type="CDD" id="cd00200">
    <property type="entry name" value="WD40"/>
    <property type="match status" value="1"/>
</dbReference>
<dbReference type="PANTHER" id="PTHR44006">
    <property type="entry name" value="U5 SMALL NUCLEAR RIBONUCLEOPROTEIN 40 KDA PROTEIN"/>
    <property type="match status" value="1"/>
</dbReference>
<evidence type="ECO:0000256" key="1">
    <source>
        <dbReference type="ARBA" id="ARBA00022574"/>
    </source>
</evidence>
<keyword evidence="7" id="KW-1185">Reference proteome</keyword>
<proteinExistence type="predicted"/>
<accession>A0AAD1XJ64</accession>
<feature type="repeat" description="WD" evidence="5">
    <location>
        <begin position="74"/>
        <end position="115"/>
    </location>
</feature>